<evidence type="ECO:0000313" key="3">
    <source>
        <dbReference type="Proteomes" id="UP001597261"/>
    </source>
</evidence>
<evidence type="ECO:0000313" key="2">
    <source>
        <dbReference type="EMBL" id="MFD1658748.1"/>
    </source>
</evidence>
<dbReference type="Pfam" id="PF19462">
    <property type="entry name" value="DUF5999"/>
    <property type="match status" value="1"/>
</dbReference>
<dbReference type="RefSeq" id="WP_381081161.1">
    <property type="nucleotide sequence ID" value="NZ_JBHUDX010000026.1"/>
</dbReference>
<proteinExistence type="predicted"/>
<organism evidence="2 3">
    <name type="scientific">Streptomyces caeni</name>
    <dbReference type="NCBI Taxonomy" id="2307231"/>
    <lineage>
        <taxon>Bacteria</taxon>
        <taxon>Bacillati</taxon>
        <taxon>Actinomycetota</taxon>
        <taxon>Actinomycetes</taxon>
        <taxon>Kitasatosporales</taxon>
        <taxon>Streptomycetaceae</taxon>
        <taxon>Streptomyces</taxon>
    </lineage>
</organism>
<name>A0ABW4IQ95_9ACTN</name>
<sequence>MPRTCRTTSDRLLESACKSFADPTLCAFESTEPWLCLGAPDARRDPTGGADTVPTPLKPDTTKDRAALQPEQRPHRKGEVQRRSLLCNGVIVVDDTGELLPEGSVAAPRRVPMEHLAVAARRAGYGSTAKPSSSTRASSSQRRTAPTTAIAG</sequence>
<protein>
    <submittedName>
        <fullName evidence="2">DUF5999 family protein</fullName>
    </submittedName>
</protein>
<feature type="compositionally biased region" description="Low complexity" evidence="1">
    <location>
        <begin position="127"/>
        <end position="152"/>
    </location>
</feature>
<reference evidence="3" key="1">
    <citation type="journal article" date="2019" name="Int. J. Syst. Evol. Microbiol.">
        <title>The Global Catalogue of Microorganisms (GCM) 10K type strain sequencing project: providing services to taxonomists for standard genome sequencing and annotation.</title>
        <authorList>
            <consortium name="The Broad Institute Genomics Platform"/>
            <consortium name="The Broad Institute Genome Sequencing Center for Infectious Disease"/>
            <person name="Wu L."/>
            <person name="Ma J."/>
        </authorList>
    </citation>
    <scope>NUCLEOTIDE SEQUENCE [LARGE SCALE GENOMIC DNA]</scope>
    <source>
        <strain evidence="3">CGMCC 1.12470</strain>
    </source>
</reference>
<accession>A0ABW4IQ95</accession>
<dbReference type="InterPro" id="IPR046041">
    <property type="entry name" value="DUF5999"/>
</dbReference>
<feature type="region of interest" description="Disordered" evidence="1">
    <location>
        <begin position="122"/>
        <end position="152"/>
    </location>
</feature>
<evidence type="ECO:0000256" key="1">
    <source>
        <dbReference type="SAM" id="MobiDB-lite"/>
    </source>
</evidence>
<dbReference type="EMBL" id="JBHUDX010000026">
    <property type="protein sequence ID" value="MFD1658748.1"/>
    <property type="molecule type" value="Genomic_DNA"/>
</dbReference>
<feature type="region of interest" description="Disordered" evidence="1">
    <location>
        <begin position="41"/>
        <end position="81"/>
    </location>
</feature>
<gene>
    <name evidence="2" type="ORF">ACFSL4_11115</name>
</gene>
<comment type="caution">
    <text evidence="2">The sequence shown here is derived from an EMBL/GenBank/DDBJ whole genome shotgun (WGS) entry which is preliminary data.</text>
</comment>
<dbReference type="Proteomes" id="UP001597261">
    <property type="component" value="Unassembled WGS sequence"/>
</dbReference>
<keyword evidence="3" id="KW-1185">Reference proteome</keyword>